<reference evidence="2" key="1">
    <citation type="submission" date="2018-02" db="EMBL/GenBank/DDBJ databases">
        <title>Rhizophora mucronata_Transcriptome.</title>
        <authorList>
            <person name="Meera S.P."/>
            <person name="Sreeshan A."/>
            <person name="Augustine A."/>
        </authorList>
    </citation>
    <scope>NUCLEOTIDE SEQUENCE</scope>
    <source>
        <tissue evidence="2">Leaf</tissue>
    </source>
</reference>
<proteinExistence type="predicted"/>
<evidence type="ECO:0000256" key="1">
    <source>
        <dbReference type="SAM" id="SignalP"/>
    </source>
</evidence>
<dbReference type="AlphaFoldDB" id="A0A2P2P4K5"/>
<feature type="signal peptide" evidence="1">
    <location>
        <begin position="1"/>
        <end position="25"/>
    </location>
</feature>
<evidence type="ECO:0000313" key="2">
    <source>
        <dbReference type="EMBL" id="MBX49583.1"/>
    </source>
</evidence>
<sequence>MCINCSTKSAFAVIFLEMTIAITVASQTHKNRERQNHRYVLMSDQQSIAKEMSTSLSKTDGFDTINKVLIVYSDLHLICMPQAIAFNTRKSLSEGMLSNASKLCSAPAFCHGSNLLEVHI</sequence>
<accession>A0A2P2P4K5</accession>
<name>A0A2P2P4K5_RHIMU</name>
<protein>
    <submittedName>
        <fullName evidence="2">Uncharacterized protein</fullName>
    </submittedName>
</protein>
<organism evidence="2">
    <name type="scientific">Rhizophora mucronata</name>
    <name type="common">Asiatic mangrove</name>
    <dbReference type="NCBI Taxonomy" id="61149"/>
    <lineage>
        <taxon>Eukaryota</taxon>
        <taxon>Viridiplantae</taxon>
        <taxon>Streptophyta</taxon>
        <taxon>Embryophyta</taxon>
        <taxon>Tracheophyta</taxon>
        <taxon>Spermatophyta</taxon>
        <taxon>Magnoliopsida</taxon>
        <taxon>eudicotyledons</taxon>
        <taxon>Gunneridae</taxon>
        <taxon>Pentapetalae</taxon>
        <taxon>rosids</taxon>
        <taxon>fabids</taxon>
        <taxon>Malpighiales</taxon>
        <taxon>Rhizophoraceae</taxon>
        <taxon>Rhizophora</taxon>
    </lineage>
</organism>
<keyword evidence="1" id="KW-0732">Signal</keyword>
<dbReference type="EMBL" id="GGEC01069099">
    <property type="protein sequence ID" value="MBX49583.1"/>
    <property type="molecule type" value="Transcribed_RNA"/>
</dbReference>
<feature type="chain" id="PRO_5015122123" evidence="1">
    <location>
        <begin position="26"/>
        <end position="120"/>
    </location>
</feature>